<dbReference type="Pfam" id="PF24679">
    <property type="entry name" value="Nodulin_C"/>
    <property type="match status" value="1"/>
</dbReference>
<dbReference type="InterPro" id="IPR056560">
    <property type="entry name" value="HTH_NDX"/>
</dbReference>
<feature type="domain" description="Homeobox" evidence="4">
    <location>
        <begin position="710"/>
        <end position="777"/>
    </location>
</feature>
<reference evidence="5" key="2">
    <citation type="submission" date="2023-05" db="EMBL/GenBank/DDBJ databases">
        <authorList>
            <person name="Schelkunov M.I."/>
        </authorList>
    </citation>
    <scope>NUCLEOTIDE SEQUENCE</scope>
    <source>
        <strain evidence="5">Hsosn_3</strain>
        <tissue evidence="5">Leaf</tissue>
    </source>
</reference>
<dbReference type="Pfam" id="PF24426">
    <property type="entry name" value="HTH_NDX"/>
    <property type="match status" value="1"/>
</dbReference>
<dbReference type="InterPro" id="IPR039325">
    <property type="entry name" value="NDX"/>
</dbReference>
<accession>A0AAD8IGB9</accession>
<feature type="compositionally biased region" description="Basic and acidic residues" evidence="3">
    <location>
        <begin position="653"/>
        <end position="668"/>
    </location>
</feature>
<dbReference type="AlphaFoldDB" id="A0AAD8IGB9"/>
<feature type="region of interest" description="Disordered" evidence="3">
    <location>
        <begin position="649"/>
        <end position="703"/>
    </location>
</feature>
<dbReference type="InterPro" id="IPR056559">
    <property type="entry name" value="NDX_C"/>
</dbReference>
<dbReference type="EMBL" id="JAUIZM010000005">
    <property type="protein sequence ID" value="KAK1385235.1"/>
    <property type="molecule type" value="Genomic_DNA"/>
</dbReference>
<dbReference type="CDD" id="cd00086">
    <property type="entry name" value="homeodomain"/>
    <property type="match status" value="1"/>
</dbReference>
<gene>
    <name evidence="5" type="ORF">POM88_022970</name>
</gene>
<dbReference type="GO" id="GO:0003697">
    <property type="term" value="F:single-stranded DNA binding"/>
    <property type="evidence" value="ECO:0007669"/>
    <property type="project" value="InterPro"/>
</dbReference>
<reference evidence="5" key="1">
    <citation type="submission" date="2023-02" db="EMBL/GenBank/DDBJ databases">
        <title>Genome of toxic invasive species Heracleum sosnowskyi carries increased number of genes despite the absence of recent whole-genome duplications.</title>
        <authorList>
            <person name="Schelkunov M."/>
            <person name="Shtratnikova V."/>
            <person name="Makarenko M."/>
            <person name="Klepikova A."/>
            <person name="Omelchenko D."/>
            <person name="Novikova G."/>
            <person name="Obukhova E."/>
            <person name="Bogdanov V."/>
            <person name="Penin A."/>
            <person name="Logacheva M."/>
        </authorList>
    </citation>
    <scope>NUCLEOTIDE SEQUENCE</scope>
    <source>
        <strain evidence="5">Hsosn_3</strain>
        <tissue evidence="5">Leaf</tissue>
    </source>
</reference>
<keyword evidence="2 5" id="KW-0238">DNA-binding</keyword>
<keyword evidence="6" id="KW-1185">Reference proteome</keyword>
<feature type="DNA-binding region" description="Homeobox" evidence="2">
    <location>
        <begin position="712"/>
        <end position="778"/>
    </location>
</feature>
<dbReference type="PANTHER" id="PTHR35743">
    <property type="entry name" value="NODULIN HOMEOBOX"/>
    <property type="match status" value="1"/>
</dbReference>
<comment type="caution">
    <text evidence="5">The sequence shown here is derived from an EMBL/GenBank/DDBJ whole genome shotgun (WGS) entry which is preliminary data.</text>
</comment>
<comment type="subcellular location">
    <subcellularLocation>
        <location evidence="1 2">Nucleus</location>
    </subcellularLocation>
</comment>
<dbReference type="Pfam" id="PF25246">
    <property type="entry name" value="Nodulin_N"/>
    <property type="match status" value="1"/>
</dbReference>
<dbReference type="GO" id="GO:0009908">
    <property type="term" value="P:flower development"/>
    <property type="evidence" value="ECO:0007669"/>
    <property type="project" value="InterPro"/>
</dbReference>
<organism evidence="5 6">
    <name type="scientific">Heracleum sosnowskyi</name>
    <dbReference type="NCBI Taxonomy" id="360622"/>
    <lineage>
        <taxon>Eukaryota</taxon>
        <taxon>Viridiplantae</taxon>
        <taxon>Streptophyta</taxon>
        <taxon>Embryophyta</taxon>
        <taxon>Tracheophyta</taxon>
        <taxon>Spermatophyta</taxon>
        <taxon>Magnoliopsida</taxon>
        <taxon>eudicotyledons</taxon>
        <taxon>Gunneridae</taxon>
        <taxon>Pentapetalae</taxon>
        <taxon>asterids</taxon>
        <taxon>campanulids</taxon>
        <taxon>Apiales</taxon>
        <taxon>Apiaceae</taxon>
        <taxon>Apioideae</taxon>
        <taxon>apioid superclade</taxon>
        <taxon>Tordylieae</taxon>
        <taxon>Tordyliinae</taxon>
        <taxon>Heracleum</taxon>
    </lineage>
</organism>
<name>A0AAD8IGB9_9APIA</name>
<protein>
    <submittedName>
        <fullName evidence="5">Nodulin homeobox</fullName>
    </submittedName>
</protein>
<proteinExistence type="predicted"/>
<keyword evidence="2 5" id="KW-0371">Homeobox</keyword>
<evidence type="ECO:0000313" key="5">
    <source>
        <dbReference type="EMBL" id="KAK1385235.1"/>
    </source>
</evidence>
<evidence type="ECO:0000256" key="2">
    <source>
        <dbReference type="PROSITE-ProRule" id="PRU00108"/>
    </source>
</evidence>
<dbReference type="PROSITE" id="PS50071">
    <property type="entry name" value="HOMEOBOX_2"/>
    <property type="match status" value="1"/>
</dbReference>
<evidence type="ECO:0000256" key="3">
    <source>
        <dbReference type="SAM" id="MobiDB-lite"/>
    </source>
</evidence>
<dbReference type="PANTHER" id="PTHR35743:SF1">
    <property type="entry name" value="NODULIN HOMEOBOX"/>
    <property type="match status" value="1"/>
</dbReference>
<feature type="region of interest" description="Disordered" evidence="3">
    <location>
        <begin position="789"/>
        <end position="823"/>
    </location>
</feature>
<feature type="compositionally biased region" description="Polar residues" evidence="3">
    <location>
        <begin position="690"/>
        <end position="699"/>
    </location>
</feature>
<sequence>MKNEGQFRVQLSLHVMSFDFVGVCENRKMKTGTGKVGIEQVNPKAIDLISAVKSLHSCQDLSKLIGDSENSISELKFENGSSIQIDFDSLAKVPIHLLARILQSKLDEDLLKYVLIGIRLLHNLYDAAPRHHKLEQIMSDDIPLLSQLIELIFYVLIVLNYYTKEHQHLTPVTHLHSTIAASTLLLFEKAISPHPVELANVLVNHPKVHLFMDAAFSVVRTDIEVLRVEMQSHSTDSLSPTAEESIKHLCVQCEASLKFLHSLYQQNSFRDCLLKHKELCREAGFLWLVRSVLDLDVTVFRNAQFVVGAVCRMKSKVLAMLLYLCEIESVSYLDEVARTPESLSLAKSVVLEVLELLKKLFSGYSKELRSCMGKDTPKGLLQLNALRLADIFSDDSNFRSYVIAHITKVLTTLFSLPHVEFLSTWCASDLQVWEEDATLDYDPFLASGWVLNLLSMSNPLILTSSEYAVISSNMPRASYAHQRTSLLVKVIANLHCFNPDICNDEKDLFLNKFFKCLQREVPDLSNESSSDLAAEKIASISRNLRSLLSHAESLIPSYLNEEDVQLFREFMSQLEPLMSMLELKVSDIQEAHSINGCSPPLSRKVSPNQYNRTSDLQDEVQKALVLLKSDQSNVGMDIDQVDDELREYKKKGKDNSGKVEACGLKEMEGNAQNVESSGSDSSSTREKNSLDQSNGVQDQKTADIKFAEKQQRKRKRNIMNDKQTSIIERALLDIPDMHRNAAALQSMADQLCNLGSEVTSSQLKNWLNNRKAKLARVANSCGLTEGYNAHNDNHGGSEIKVLNDSSKNPGEDLSVPSAPQAGQEESGIIIPRTGCNENPRNIVSELVDSTPVEGQYVMVVDQKGTVIGRGKVYQVHGIWYGKNLKELGTCVVDIVELKEATHFRHSLLDKGLIAARV</sequence>
<dbReference type="Proteomes" id="UP001237642">
    <property type="component" value="Unassembled WGS sequence"/>
</dbReference>
<dbReference type="InterPro" id="IPR001356">
    <property type="entry name" value="HD"/>
</dbReference>
<dbReference type="GO" id="GO:0005634">
    <property type="term" value="C:nucleus"/>
    <property type="evidence" value="ECO:0007669"/>
    <property type="project" value="UniProtKB-SubCell"/>
</dbReference>
<evidence type="ECO:0000256" key="1">
    <source>
        <dbReference type="ARBA" id="ARBA00004123"/>
    </source>
</evidence>
<dbReference type="InterPro" id="IPR057287">
    <property type="entry name" value="Ndx_N"/>
</dbReference>
<keyword evidence="2" id="KW-0539">Nucleus</keyword>
<evidence type="ECO:0000313" key="6">
    <source>
        <dbReference type="Proteomes" id="UP001237642"/>
    </source>
</evidence>
<evidence type="ECO:0000259" key="4">
    <source>
        <dbReference type="PROSITE" id="PS50071"/>
    </source>
</evidence>